<dbReference type="Proteomes" id="UP000295696">
    <property type="component" value="Unassembled WGS sequence"/>
</dbReference>
<keyword evidence="2" id="KW-1185">Reference proteome</keyword>
<organism evidence="1 2">
    <name type="scientific">Primorskyibacter sedentarius</name>
    <dbReference type="NCBI Taxonomy" id="745311"/>
    <lineage>
        <taxon>Bacteria</taxon>
        <taxon>Pseudomonadati</taxon>
        <taxon>Pseudomonadota</taxon>
        <taxon>Alphaproteobacteria</taxon>
        <taxon>Rhodobacterales</taxon>
        <taxon>Roseobacteraceae</taxon>
        <taxon>Primorskyibacter</taxon>
    </lineage>
</organism>
<accession>A0A4R3J2N3</accession>
<gene>
    <name evidence="1" type="ORF">EDD52_1264</name>
</gene>
<protein>
    <submittedName>
        <fullName evidence="1">Uncharacterized protein</fullName>
    </submittedName>
</protein>
<evidence type="ECO:0000313" key="1">
    <source>
        <dbReference type="EMBL" id="TCS57596.1"/>
    </source>
</evidence>
<reference evidence="1 2" key="1">
    <citation type="submission" date="2019-03" db="EMBL/GenBank/DDBJ databases">
        <title>Genomic Encyclopedia of Type Strains, Phase IV (KMG-IV): sequencing the most valuable type-strain genomes for metagenomic binning, comparative biology and taxonomic classification.</title>
        <authorList>
            <person name="Goeker M."/>
        </authorList>
    </citation>
    <scope>NUCLEOTIDE SEQUENCE [LARGE SCALE GENOMIC DNA]</scope>
    <source>
        <strain evidence="1 2">DSM 104836</strain>
    </source>
</reference>
<evidence type="ECO:0000313" key="2">
    <source>
        <dbReference type="Proteomes" id="UP000295696"/>
    </source>
</evidence>
<dbReference type="EMBL" id="SLZU01000026">
    <property type="protein sequence ID" value="TCS57596.1"/>
    <property type="molecule type" value="Genomic_DNA"/>
</dbReference>
<sequence length="73" mass="7986">MPLLSLVDKRVSFRRIAAVVATPIQCGMDALTLSEFEDITARYSIGLNEAHGEDSWKTLTRSSLGARHQIPSG</sequence>
<name>A0A4R3J2N3_9RHOB</name>
<proteinExistence type="predicted"/>
<comment type="caution">
    <text evidence="1">The sequence shown here is derived from an EMBL/GenBank/DDBJ whole genome shotgun (WGS) entry which is preliminary data.</text>
</comment>
<dbReference type="AlphaFoldDB" id="A0A4R3J2N3"/>